<evidence type="ECO:0000256" key="2">
    <source>
        <dbReference type="ARBA" id="ARBA00022485"/>
    </source>
</evidence>
<dbReference type="Pfam" id="PF04055">
    <property type="entry name" value="Radical_SAM"/>
    <property type="match status" value="1"/>
</dbReference>
<dbReference type="PATRIC" id="fig|1353534.3.peg.2265"/>
<evidence type="ECO:0000256" key="1">
    <source>
        <dbReference type="ARBA" id="ARBA00001966"/>
    </source>
</evidence>
<evidence type="ECO:0000259" key="8">
    <source>
        <dbReference type="PROSITE" id="PS51918"/>
    </source>
</evidence>
<reference evidence="9 10" key="1">
    <citation type="journal article" date="2012" name="Front. Microbiol.">
        <title>Draft Genome Sequence of the Virulent Strain 01-B526 of the Fish Pathogen Aeromonas salmonicida.</title>
        <authorList>
            <person name="Charette S.J."/>
            <person name="Brochu F."/>
            <person name="Boyle B."/>
            <person name="Filion G."/>
            <person name="Tanaka K.H."/>
            <person name="Derome N."/>
        </authorList>
    </citation>
    <scope>NUCLEOTIDE SEQUENCE [LARGE SCALE GENOMIC DNA]</scope>
    <source>
        <strain evidence="9 10">P11</strain>
    </source>
</reference>
<dbReference type="CDD" id="cd21109">
    <property type="entry name" value="SPASM"/>
    <property type="match status" value="1"/>
</dbReference>
<sequence length="462" mass="52525">MMKDNMMKVLSQLNSEENYESIIELTSLILIKHPEDIKIHYCLAMAYITKGDRTNGLKHLQNLISQSLSANKESKVHRLFINRIILQTVEITELSLHGGDMLGKNTIQIVKEVKHYAHKLGEKNLEQSAENILKRWIHINSFNQPIVALIPDSPLTLQVEPTNACNLNCTMCPRSKMTRKVGFMDTAIFDEMLGGWKNRVLVKYVQHLIFGTTFPIIKRGSIKLFFMGEPLIHNQLDKLIGSGKRAGCTVGIQTNGIALINKVVRQKLLSAKPSVIGISLDGINEMSYESVRQGAHWVDICKGLEALHKEREEMNLHRKAWIIISSIIPQWNQMSLERAQKFLEPIRPFVDHIGFIPLSRERNPKFYDGNGKITLYSKQPIASVSKLQPLCVEPFTKLNVLWDGSITPCCYDIDCDMLLGQVKDGIDTIWKSNKVKELQYALLNQDIKKYPLCSVCMGNNKM</sequence>
<dbReference type="PROSITE" id="PS51918">
    <property type="entry name" value="RADICAL_SAM"/>
    <property type="match status" value="1"/>
</dbReference>
<dbReference type="EMBL" id="LROS01000022">
    <property type="protein sequence ID" value="OBR92932.1"/>
    <property type="molecule type" value="Genomic_DNA"/>
</dbReference>
<keyword evidence="5" id="KW-0408">Iron</keyword>
<name>A0A1A6AS93_9CLOT</name>
<dbReference type="GO" id="GO:0046872">
    <property type="term" value="F:metal ion binding"/>
    <property type="evidence" value="ECO:0007669"/>
    <property type="project" value="UniProtKB-KW"/>
</dbReference>
<dbReference type="SFLD" id="SFLDG01387">
    <property type="entry name" value="BtrN-like_SPASM_domain_contain"/>
    <property type="match status" value="1"/>
</dbReference>
<evidence type="ECO:0000256" key="5">
    <source>
        <dbReference type="ARBA" id="ARBA00023004"/>
    </source>
</evidence>
<feature type="domain" description="Radical SAM core" evidence="8">
    <location>
        <begin position="151"/>
        <end position="397"/>
    </location>
</feature>
<organism evidence="9 10">
    <name type="scientific">Clostridium ragsdalei P11</name>
    <dbReference type="NCBI Taxonomy" id="1353534"/>
    <lineage>
        <taxon>Bacteria</taxon>
        <taxon>Bacillati</taxon>
        <taxon>Bacillota</taxon>
        <taxon>Clostridia</taxon>
        <taxon>Eubacteriales</taxon>
        <taxon>Clostridiaceae</taxon>
        <taxon>Clostridium</taxon>
    </lineage>
</organism>
<comment type="caution">
    <text evidence="9">The sequence shown here is derived from an EMBL/GenBank/DDBJ whole genome shotgun (WGS) entry which is preliminary data.</text>
</comment>
<dbReference type="GO" id="GO:0051536">
    <property type="term" value="F:iron-sulfur cluster binding"/>
    <property type="evidence" value="ECO:0007669"/>
    <property type="project" value="UniProtKB-KW"/>
</dbReference>
<evidence type="ECO:0000256" key="7">
    <source>
        <dbReference type="ARBA" id="ARBA00023601"/>
    </source>
</evidence>
<dbReference type="AlphaFoldDB" id="A0A1A6AS93"/>
<keyword evidence="4" id="KW-0479">Metal-binding</keyword>
<dbReference type="SUPFAM" id="SSF102114">
    <property type="entry name" value="Radical SAM enzymes"/>
    <property type="match status" value="1"/>
</dbReference>
<dbReference type="InterPro" id="IPR007197">
    <property type="entry name" value="rSAM"/>
</dbReference>
<keyword evidence="10" id="KW-1185">Reference proteome</keyword>
<dbReference type="Proteomes" id="UP000093954">
    <property type="component" value="Unassembled WGS sequence"/>
</dbReference>
<evidence type="ECO:0000313" key="10">
    <source>
        <dbReference type="Proteomes" id="UP000093954"/>
    </source>
</evidence>
<dbReference type="Pfam" id="PF13186">
    <property type="entry name" value="SPASM"/>
    <property type="match status" value="1"/>
</dbReference>
<dbReference type="SFLD" id="SFLDS00029">
    <property type="entry name" value="Radical_SAM"/>
    <property type="match status" value="1"/>
</dbReference>
<dbReference type="InterPro" id="IPR058240">
    <property type="entry name" value="rSAM_sf"/>
</dbReference>
<evidence type="ECO:0000256" key="6">
    <source>
        <dbReference type="ARBA" id="ARBA00023014"/>
    </source>
</evidence>
<accession>A0A1A6AS93</accession>
<comment type="similarity">
    <text evidence="7">Belongs to the radical SAM superfamily. Anaerobic sulfatase-maturating enzyme family.</text>
</comment>
<protein>
    <submittedName>
        <fullName evidence="9">Cyclic pyranopterin monophosphate synthase</fullName>
    </submittedName>
</protein>
<comment type="cofactor">
    <cofactor evidence="1">
        <name>[4Fe-4S] cluster</name>
        <dbReference type="ChEBI" id="CHEBI:49883"/>
    </cofactor>
</comment>
<dbReference type="InterPro" id="IPR023885">
    <property type="entry name" value="4Fe4S-binding_SPASM_dom"/>
</dbReference>
<proteinExistence type="inferred from homology"/>
<dbReference type="Gene3D" id="3.20.20.70">
    <property type="entry name" value="Aldolase class I"/>
    <property type="match status" value="1"/>
</dbReference>
<keyword evidence="6" id="KW-0411">Iron-sulfur</keyword>
<dbReference type="SFLD" id="SFLDG01067">
    <property type="entry name" value="SPASM/twitch_domain_containing"/>
    <property type="match status" value="1"/>
</dbReference>
<evidence type="ECO:0000256" key="4">
    <source>
        <dbReference type="ARBA" id="ARBA00022723"/>
    </source>
</evidence>
<dbReference type="InterPro" id="IPR034391">
    <property type="entry name" value="AdoMet-like_SPASM_containing"/>
</dbReference>
<keyword evidence="3" id="KW-0949">S-adenosyl-L-methionine</keyword>
<keyword evidence="2" id="KW-0004">4Fe-4S</keyword>
<dbReference type="InterPro" id="IPR023867">
    <property type="entry name" value="Sulphatase_maturase_rSAM"/>
</dbReference>
<evidence type="ECO:0000256" key="3">
    <source>
        <dbReference type="ARBA" id="ARBA00022691"/>
    </source>
</evidence>
<gene>
    <name evidence="9" type="primary">moaA_4</name>
    <name evidence="9" type="ORF">CLRAG_22260</name>
</gene>
<dbReference type="CDD" id="cd01335">
    <property type="entry name" value="Radical_SAM"/>
    <property type="match status" value="1"/>
</dbReference>
<dbReference type="InterPro" id="IPR013785">
    <property type="entry name" value="Aldolase_TIM"/>
</dbReference>
<dbReference type="GO" id="GO:0016491">
    <property type="term" value="F:oxidoreductase activity"/>
    <property type="evidence" value="ECO:0007669"/>
    <property type="project" value="InterPro"/>
</dbReference>
<dbReference type="PANTHER" id="PTHR43273:SF3">
    <property type="entry name" value="ANAEROBIC SULFATASE-MATURATING ENZYME HOMOLOG ASLB-RELATED"/>
    <property type="match status" value="1"/>
</dbReference>
<dbReference type="PANTHER" id="PTHR43273">
    <property type="entry name" value="ANAEROBIC SULFATASE-MATURATING ENZYME HOMOLOG ASLB-RELATED"/>
    <property type="match status" value="1"/>
</dbReference>
<evidence type="ECO:0000313" key="9">
    <source>
        <dbReference type="EMBL" id="OBR92932.1"/>
    </source>
</evidence>